<proteinExistence type="predicted"/>
<feature type="region of interest" description="Disordered" evidence="1">
    <location>
        <begin position="511"/>
        <end position="539"/>
    </location>
</feature>
<organism evidence="3 4">
    <name type="scientific">Pycnococcus provasolii</name>
    <dbReference type="NCBI Taxonomy" id="41880"/>
    <lineage>
        <taxon>Eukaryota</taxon>
        <taxon>Viridiplantae</taxon>
        <taxon>Chlorophyta</taxon>
        <taxon>Pseudoscourfieldiophyceae</taxon>
        <taxon>Pseudoscourfieldiales</taxon>
        <taxon>Pycnococcaceae</taxon>
        <taxon>Pycnococcus</taxon>
    </lineage>
</organism>
<protein>
    <recommendedName>
        <fullName evidence="2">PET hydrolase/cutinase-like domain-containing protein</fullName>
    </recommendedName>
</protein>
<dbReference type="InterPro" id="IPR041127">
    <property type="entry name" value="PET_hydrolase/cutinase-like"/>
</dbReference>
<name>A0A830HCI8_9CHLO</name>
<dbReference type="Pfam" id="PF12740">
    <property type="entry name" value="PETase"/>
    <property type="match status" value="1"/>
</dbReference>
<dbReference type="Gene3D" id="3.40.50.1820">
    <property type="entry name" value="alpha/beta hydrolase"/>
    <property type="match status" value="1"/>
</dbReference>
<dbReference type="EMBL" id="BNJQ01000008">
    <property type="protein sequence ID" value="GHP04735.1"/>
    <property type="molecule type" value="Genomic_DNA"/>
</dbReference>
<evidence type="ECO:0000313" key="4">
    <source>
        <dbReference type="Proteomes" id="UP000660262"/>
    </source>
</evidence>
<comment type="caution">
    <text evidence="3">The sequence shown here is derived from an EMBL/GenBank/DDBJ whole genome shotgun (WGS) entry which is preliminary data.</text>
</comment>
<dbReference type="InterPro" id="IPR029058">
    <property type="entry name" value="AB_hydrolase_fold"/>
</dbReference>
<reference evidence="3" key="1">
    <citation type="submission" date="2020-10" db="EMBL/GenBank/DDBJ databases">
        <title>Unveiling of a novel bifunctional photoreceptor, Dualchrome1, isolated from a cosmopolitan green alga.</title>
        <authorList>
            <person name="Suzuki S."/>
            <person name="Kawachi M."/>
        </authorList>
    </citation>
    <scope>NUCLEOTIDE SEQUENCE</scope>
    <source>
        <strain evidence="3">NIES 2893</strain>
    </source>
</reference>
<evidence type="ECO:0000256" key="1">
    <source>
        <dbReference type="SAM" id="MobiDB-lite"/>
    </source>
</evidence>
<gene>
    <name evidence="3" type="ORF">PPROV_000348800</name>
</gene>
<dbReference type="PANTHER" id="PTHR33428:SF14">
    <property type="entry name" value="CARBOXYLESTERASE TYPE B DOMAIN-CONTAINING PROTEIN"/>
    <property type="match status" value="1"/>
</dbReference>
<feature type="domain" description="PET hydrolase/cutinase-like" evidence="2">
    <location>
        <begin position="183"/>
        <end position="252"/>
    </location>
</feature>
<dbReference type="PANTHER" id="PTHR33428">
    <property type="entry name" value="CHLOROPHYLLASE-2, CHLOROPLASTIC"/>
    <property type="match status" value="1"/>
</dbReference>
<sequence>MVLSSVRSSSSSSCCCARSSACLLKRFVIAISVLAAFLFLDADTTTRMRIGRSMTINANAQTLPRCAADNDEVSSSNEFFCEHHYATLGQYATATMTIRFQRGSEYKRGIGITRSVITYPVEQRCVGTGTLHTYTGSGLLQRFCRFRNGTAELADADKKIAFPVVSFAHGSGAPVEVYESTYKQFASHGIIVISTKNPSSNPVDIGNDLVHQLMHLVKLNDQPSSIFYQRIDTKNFGTMGHSMGGGAALNAGVSFGCDPDEQREYCIKTTLGDHPAPFSNSLRLGIPIFLTSGSTDPLTPPATVRGMIYAPSQFPKALAIIRGGHLEPVDFAGRRRWTAWQTAWVVAYLKGNLPATWLIWGDGSGTMRGDTLLRSVDLDPQVTLSLDRASVKLAPGHSVSVRGHIFSNVPAPTPYRLWTFTKHGPSHEEAMQLSVAVSPKLTDELQIPLDDMSRDDGGRVQTMDERRVRSPIRNWRARFTNNGRRRLQQQDFMKRAREWIKNRREDLGQYMPPQAQKQQYQSQTMSNDPTAPTAGMAGDPTAPTAGMAGDPSATAAAAVVVGGEPVEVVLSVGLDAMPSEVDVVIGATNQHDGASTAFATIQVEVVRDPALSDGGPSFIRSTLGPAAHLGEHGGAPLRPESRPTQRPVTQQMTQQMVVPTAPPRQVADPTAPRPTSAPRLSPITSFSDPTAPYAKSSQASSSSQMSGGGGGSGCSCTCIGGTCTCPCG</sequence>
<feature type="compositionally biased region" description="Low complexity" evidence="1">
    <location>
        <begin position="696"/>
        <end position="705"/>
    </location>
</feature>
<feature type="compositionally biased region" description="Low complexity" evidence="1">
    <location>
        <begin position="642"/>
        <end position="659"/>
    </location>
</feature>
<dbReference type="OrthoDB" id="568194at2759"/>
<dbReference type="AlphaFoldDB" id="A0A830HCI8"/>
<accession>A0A830HCI8</accession>
<dbReference type="SUPFAM" id="SSF53474">
    <property type="entry name" value="alpha/beta-Hydrolases"/>
    <property type="match status" value="1"/>
</dbReference>
<evidence type="ECO:0000313" key="3">
    <source>
        <dbReference type="EMBL" id="GHP04735.1"/>
    </source>
</evidence>
<feature type="region of interest" description="Disordered" evidence="1">
    <location>
        <begin position="616"/>
        <end position="709"/>
    </location>
</feature>
<dbReference type="Proteomes" id="UP000660262">
    <property type="component" value="Unassembled WGS sequence"/>
</dbReference>
<keyword evidence="4" id="KW-1185">Reference proteome</keyword>
<evidence type="ECO:0000259" key="2">
    <source>
        <dbReference type="Pfam" id="PF12740"/>
    </source>
</evidence>
<feature type="compositionally biased region" description="Low complexity" evidence="1">
    <location>
        <begin position="511"/>
        <end position="526"/>
    </location>
</feature>